<comment type="caution">
    <text evidence="3">The sequence shown here is derived from an EMBL/GenBank/DDBJ whole genome shotgun (WGS) entry which is preliminary data.</text>
</comment>
<evidence type="ECO:0000313" key="3">
    <source>
        <dbReference type="EMBL" id="EXI82585.1"/>
    </source>
</evidence>
<feature type="domain" description="Zorya protein ZorC EH" evidence="2">
    <location>
        <begin position="63"/>
        <end position="453"/>
    </location>
</feature>
<evidence type="ECO:0000256" key="1">
    <source>
        <dbReference type="SAM" id="MobiDB-lite"/>
    </source>
</evidence>
<dbReference type="STRING" id="1454003.AW10_00371"/>
<protein>
    <recommendedName>
        <fullName evidence="2">Zorya protein ZorC EH domain-containing protein</fullName>
    </recommendedName>
</protein>
<dbReference type="PATRIC" id="fig|1454003.3.peg.378"/>
<name>A0A011Q089_9PROT</name>
<feature type="region of interest" description="Disordered" evidence="1">
    <location>
        <begin position="484"/>
        <end position="511"/>
    </location>
</feature>
<organism evidence="3 4">
    <name type="scientific">Candidatus Accumulibacter appositus</name>
    <dbReference type="NCBI Taxonomy" id="1454003"/>
    <lineage>
        <taxon>Bacteria</taxon>
        <taxon>Pseudomonadati</taxon>
        <taxon>Pseudomonadota</taxon>
        <taxon>Betaproteobacteria</taxon>
        <taxon>Candidatus Accumulibacter</taxon>
    </lineage>
</organism>
<dbReference type="AlphaFoldDB" id="A0A011Q089"/>
<evidence type="ECO:0000313" key="4">
    <source>
        <dbReference type="Proteomes" id="UP000021816"/>
    </source>
</evidence>
<evidence type="ECO:0000259" key="2">
    <source>
        <dbReference type="Pfam" id="PF15611"/>
    </source>
</evidence>
<dbReference type="InterPro" id="IPR028943">
    <property type="entry name" value="ZorC_EH_Signature_dom"/>
</dbReference>
<reference evidence="3 4" key="1">
    <citation type="submission" date="2014-02" db="EMBL/GenBank/DDBJ databases">
        <title>Expanding our view of genomic diversity in Candidatus Accumulibacter clades.</title>
        <authorList>
            <person name="Skennerton C.T."/>
            <person name="Barr J.J."/>
            <person name="Slater F.R."/>
            <person name="Bond P.L."/>
            <person name="Tyson G.W."/>
        </authorList>
    </citation>
    <scope>NUCLEOTIDE SEQUENCE [LARGE SCALE GENOMIC DNA]</scope>
    <source>
        <strain evidence="4">BA-92</strain>
    </source>
</reference>
<dbReference type="EMBL" id="JEMX01000010">
    <property type="protein sequence ID" value="EXI82585.1"/>
    <property type="molecule type" value="Genomic_DNA"/>
</dbReference>
<accession>A0A011Q089</accession>
<proteinExistence type="predicted"/>
<sequence length="573" mass="65130">MTALDRLSGLLRGSLRVAERPFPQTDDLDSVIAGLKKHNKAGSGSNVPEDMQEAAVRKFWHAQRFETLKDARLVSFGMCVPSRPSGPCIMEDRQRFQAVLDSQTGIDQWVDEPRWYRRCYQGLVRSYFTYDAKVAQAPTVGKQNWGDLRDYLNERTRNIVDKKVNPDWVTTAVGNRQLFGEDPCAPYAADVLSGDTTKVDLLCEQLGVVKSSWFLRELVLSQVRQATKLSHEHFKDLIPRLLELLSTNLVLRDRGLILMLDKFASTVQPGINEPLRNAAVEWWGNPWLPSNETRWGGVISAAREMVSEWLKREFIEAFFTKLAEDGVGDRRRANFWLRYVKSMDNIQFALGARALHSRDRDFEALRKKMKGLYTELKTTDSSNNAFIMTLGDLVAVEFGGMGNAFYGYDVRKTLPFDASRPVGTTVNASNSLKHKNRMLWMQHQDGIKGWKKWEDMFEATLKKHFDITPNAAARRVVPRAVAPAPTELTPGPVAPRPPVQSLGTGQTGRHSCDEHDLSMAALYAFARAHELKVEDNRNLNGNLWVRTDDNDLRVDKALLDWGFQYKPGKGWWR</sequence>
<dbReference type="Proteomes" id="UP000021816">
    <property type="component" value="Unassembled WGS sequence"/>
</dbReference>
<dbReference type="Pfam" id="PF15611">
    <property type="entry name" value="EH_Signature"/>
    <property type="match status" value="1"/>
</dbReference>
<gene>
    <name evidence="3" type="ORF">AW10_00371</name>
</gene>